<evidence type="ECO:0000313" key="3">
    <source>
        <dbReference type="EMBL" id="SEJ06362.1"/>
    </source>
</evidence>
<proteinExistence type="predicted"/>
<keyword evidence="3" id="KW-0547">Nucleotide-binding</keyword>
<keyword evidence="1" id="KW-0378">Hydrolase</keyword>
<keyword evidence="3" id="KW-0347">Helicase</keyword>
<dbReference type="Gene3D" id="3.40.50.300">
    <property type="entry name" value="P-loop containing nucleotide triphosphate hydrolases"/>
    <property type="match status" value="1"/>
</dbReference>
<dbReference type="CDD" id="cd18793">
    <property type="entry name" value="SF2_C_SNF"/>
    <property type="match status" value="1"/>
</dbReference>
<protein>
    <submittedName>
        <fullName evidence="3">Helicase conserved C-terminal domain-containing protein</fullName>
    </submittedName>
</protein>
<dbReference type="PROSITE" id="PS51194">
    <property type="entry name" value="HELICASE_CTER"/>
    <property type="match status" value="1"/>
</dbReference>
<dbReference type="SMART" id="SM00490">
    <property type="entry name" value="HELICc"/>
    <property type="match status" value="1"/>
</dbReference>
<organism evidence="3 4">
    <name type="scientific">Sharpea azabuensis</name>
    <dbReference type="NCBI Taxonomy" id="322505"/>
    <lineage>
        <taxon>Bacteria</taxon>
        <taxon>Bacillati</taxon>
        <taxon>Bacillota</taxon>
        <taxon>Erysipelotrichia</taxon>
        <taxon>Erysipelotrichales</taxon>
        <taxon>Coprobacillaceae</taxon>
        <taxon>Sharpea</taxon>
    </lineage>
</organism>
<accession>A0A1H6W1F5</accession>
<evidence type="ECO:0000313" key="4">
    <source>
        <dbReference type="Proteomes" id="UP000183028"/>
    </source>
</evidence>
<reference evidence="4" key="1">
    <citation type="submission" date="2016-10" db="EMBL/GenBank/DDBJ databases">
        <authorList>
            <person name="Varghese N."/>
            <person name="Submissions S."/>
        </authorList>
    </citation>
    <scope>NUCLEOTIDE SEQUENCE [LARGE SCALE GENOMIC DNA]</scope>
    <source>
        <strain evidence="4">DSM 20406</strain>
    </source>
</reference>
<keyword evidence="4" id="KW-1185">Reference proteome</keyword>
<dbReference type="InterPro" id="IPR001650">
    <property type="entry name" value="Helicase_C-like"/>
</dbReference>
<dbReference type="Proteomes" id="UP000183028">
    <property type="component" value="Unassembled WGS sequence"/>
</dbReference>
<dbReference type="SUPFAM" id="SSF52540">
    <property type="entry name" value="P-loop containing nucleoside triphosphate hydrolases"/>
    <property type="match status" value="1"/>
</dbReference>
<dbReference type="Pfam" id="PF00271">
    <property type="entry name" value="Helicase_C"/>
    <property type="match status" value="1"/>
</dbReference>
<gene>
    <name evidence="3" type="ORF">SAMN04487834_10515</name>
</gene>
<dbReference type="AlphaFoldDB" id="A0A1H6W1F5"/>
<feature type="domain" description="Helicase C-terminal" evidence="2">
    <location>
        <begin position="71"/>
        <end position="200"/>
    </location>
</feature>
<evidence type="ECO:0000259" key="2">
    <source>
        <dbReference type="PROSITE" id="PS51194"/>
    </source>
</evidence>
<dbReference type="GO" id="GO:0004386">
    <property type="term" value="F:helicase activity"/>
    <property type="evidence" value="ECO:0007669"/>
    <property type="project" value="UniProtKB-KW"/>
</dbReference>
<sequence>MDETRARGKGILFKTSLEKSLFSSPAACIKSLEARIKKLEKKYPDGDMPDIASLKELKNALELITPADFSRYAKLIALLKSQEYGWAPSKNDDSLVIFTERIETMRYLAENLKKDLGLKDNQLEVMHGGMSDKELQRIVDGFGRAESSIRVIVASEGINLHYLSHKLIHFDIPWSLMVFQQRNGRIDRYGQHEQPDTWKK</sequence>
<dbReference type="GO" id="GO:0016787">
    <property type="term" value="F:hydrolase activity"/>
    <property type="evidence" value="ECO:0007669"/>
    <property type="project" value="UniProtKB-KW"/>
</dbReference>
<keyword evidence="3" id="KW-0067">ATP-binding</keyword>
<evidence type="ECO:0000256" key="1">
    <source>
        <dbReference type="ARBA" id="ARBA00022801"/>
    </source>
</evidence>
<name>A0A1H6W1F5_9FIRM</name>
<dbReference type="EMBL" id="FNYK01000051">
    <property type="protein sequence ID" value="SEJ06362.1"/>
    <property type="molecule type" value="Genomic_DNA"/>
</dbReference>
<dbReference type="InterPro" id="IPR027417">
    <property type="entry name" value="P-loop_NTPase"/>
</dbReference>
<dbReference type="InterPro" id="IPR049730">
    <property type="entry name" value="SNF2/RAD54-like_C"/>
</dbReference>